<accession>A0A5A7PDY5</accession>
<dbReference type="Proteomes" id="UP000325081">
    <property type="component" value="Unassembled WGS sequence"/>
</dbReference>
<protein>
    <submittedName>
        <fullName evidence="1">Acyl-CoA-binding domain-containing protein 4</fullName>
    </submittedName>
</protein>
<dbReference type="AlphaFoldDB" id="A0A5A7PDY5"/>
<gene>
    <name evidence="1" type="ORF">STAS_06806</name>
</gene>
<comment type="caution">
    <text evidence="1">The sequence shown here is derived from an EMBL/GenBank/DDBJ whole genome shotgun (WGS) entry which is preliminary data.</text>
</comment>
<sequence>MFFGRLLYRKAVHCLVWRTRLRRFVSDCKPSHIIVVRDIVYPKLLTSNSTCPDCLKTLILQPMIWEIPARMNHFGTGPNYILMGRANFASPACNTNVYVSCQSITKIVSPPARLSPLPFSEAKKIKITMLKNAYIYIRDNPEVISVGMPRLKRALIVLKHNLDKVMESPEPGPAAARWHALNGVDAENTRDVVIICELQGCFGVYVRNVIYGISLLAVNNGR</sequence>
<evidence type="ECO:0000313" key="1">
    <source>
        <dbReference type="EMBL" id="GER30844.1"/>
    </source>
</evidence>
<organism evidence="1 2">
    <name type="scientific">Striga asiatica</name>
    <name type="common">Asiatic witchweed</name>
    <name type="synonym">Buchnera asiatica</name>
    <dbReference type="NCBI Taxonomy" id="4170"/>
    <lineage>
        <taxon>Eukaryota</taxon>
        <taxon>Viridiplantae</taxon>
        <taxon>Streptophyta</taxon>
        <taxon>Embryophyta</taxon>
        <taxon>Tracheophyta</taxon>
        <taxon>Spermatophyta</taxon>
        <taxon>Magnoliopsida</taxon>
        <taxon>eudicotyledons</taxon>
        <taxon>Gunneridae</taxon>
        <taxon>Pentapetalae</taxon>
        <taxon>asterids</taxon>
        <taxon>lamiids</taxon>
        <taxon>Lamiales</taxon>
        <taxon>Orobanchaceae</taxon>
        <taxon>Buchnereae</taxon>
        <taxon>Striga</taxon>
    </lineage>
</organism>
<proteinExistence type="predicted"/>
<keyword evidence="2" id="KW-1185">Reference proteome</keyword>
<reference evidence="2" key="1">
    <citation type="journal article" date="2019" name="Curr. Biol.">
        <title>Genome Sequence of Striga asiatica Provides Insight into the Evolution of Plant Parasitism.</title>
        <authorList>
            <person name="Yoshida S."/>
            <person name="Kim S."/>
            <person name="Wafula E.K."/>
            <person name="Tanskanen J."/>
            <person name="Kim Y.M."/>
            <person name="Honaas L."/>
            <person name="Yang Z."/>
            <person name="Spallek T."/>
            <person name="Conn C.E."/>
            <person name="Ichihashi Y."/>
            <person name="Cheong K."/>
            <person name="Cui S."/>
            <person name="Der J.P."/>
            <person name="Gundlach H."/>
            <person name="Jiao Y."/>
            <person name="Hori C."/>
            <person name="Ishida J.K."/>
            <person name="Kasahara H."/>
            <person name="Kiba T."/>
            <person name="Kim M.S."/>
            <person name="Koo N."/>
            <person name="Laohavisit A."/>
            <person name="Lee Y.H."/>
            <person name="Lumba S."/>
            <person name="McCourt P."/>
            <person name="Mortimer J.C."/>
            <person name="Mutuku J.M."/>
            <person name="Nomura T."/>
            <person name="Sasaki-Sekimoto Y."/>
            <person name="Seto Y."/>
            <person name="Wang Y."/>
            <person name="Wakatake T."/>
            <person name="Sakakibara H."/>
            <person name="Demura T."/>
            <person name="Yamaguchi S."/>
            <person name="Yoneyama K."/>
            <person name="Manabe R.I."/>
            <person name="Nelson D.C."/>
            <person name="Schulman A.H."/>
            <person name="Timko M.P."/>
            <person name="dePamphilis C.W."/>
            <person name="Choi D."/>
            <person name="Shirasu K."/>
        </authorList>
    </citation>
    <scope>NUCLEOTIDE SEQUENCE [LARGE SCALE GENOMIC DNA]</scope>
    <source>
        <strain evidence="2">cv. UVA1</strain>
    </source>
</reference>
<evidence type="ECO:0000313" key="2">
    <source>
        <dbReference type="Proteomes" id="UP000325081"/>
    </source>
</evidence>
<dbReference type="EMBL" id="BKCP01004405">
    <property type="protein sequence ID" value="GER30844.1"/>
    <property type="molecule type" value="Genomic_DNA"/>
</dbReference>
<name>A0A5A7PDY5_STRAF</name>